<dbReference type="AlphaFoldDB" id="A0A0C3A2M9"/>
<name>A0A0C3A2M9_MYCCA</name>
<evidence type="ECO:0000313" key="3">
    <source>
        <dbReference type="Proteomes" id="UP000031975"/>
    </source>
</evidence>
<organism evidence="2 3">
    <name type="scientific">Mycoplasma capricolum subsp. capricolum</name>
    <dbReference type="NCBI Taxonomy" id="40479"/>
    <lineage>
        <taxon>Bacteria</taxon>
        <taxon>Bacillati</taxon>
        <taxon>Mycoplasmatota</taxon>
        <taxon>Mollicutes</taxon>
        <taxon>Mycoplasmataceae</taxon>
        <taxon>Mycoplasma</taxon>
    </lineage>
</organism>
<feature type="coiled-coil region" evidence="1">
    <location>
        <begin position="35"/>
        <end position="62"/>
    </location>
</feature>
<dbReference type="RefSeq" id="WP_041159680.1">
    <property type="nucleotide sequence ID" value="NZ_JXQB01000001.1"/>
</dbReference>
<evidence type="ECO:0000313" key="2">
    <source>
        <dbReference type="EMBL" id="KIM13766.1"/>
    </source>
</evidence>
<evidence type="ECO:0000256" key="1">
    <source>
        <dbReference type="SAM" id="Coils"/>
    </source>
</evidence>
<keyword evidence="1" id="KW-0175">Coiled coil</keyword>
<accession>A0A0C3A2M9</accession>
<gene>
    <name evidence="2" type="ORF">MCGM508_01580</name>
</gene>
<reference evidence="2 3" key="1">
    <citation type="submission" date="2015-01" db="EMBL/GenBank/DDBJ databases">
        <title>Draft Genome Sequence of Mycoplasma capricolum subsp. capricolum str. GM508D.</title>
        <authorList>
            <person name="Calcutt M.J."/>
            <person name="Foecking M.F."/>
        </authorList>
    </citation>
    <scope>NUCLEOTIDE SEQUENCE [LARGE SCALE GENOMIC DNA]</scope>
    <source>
        <strain evidence="2 3">GM508D</strain>
    </source>
</reference>
<protein>
    <submittedName>
        <fullName evidence="2">Uncharacterized protein</fullName>
    </submittedName>
</protein>
<proteinExistence type="predicted"/>
<dbReference type="Proteomes" id="UP000031975">
    <property type="component" value="Unassembled WGS sequence"/>
</dbReference>
<sequence>MSNYMIYNIQPVLTSSAKLVVQELNKNCSWIINNFENYTDISDELEDELEKLNSIFNQWKNLTNQLFNKDIFNKDNLNNLEQLFDEINIKLDVLSTSIFNIYDLAFFHSSLPELYIFNDNKKNYFSPNDWKISNELKYLVLSLTYLKSLPDIFKELIITLLN</sequence>
<comment type="caution">
    <text evidence="2">The sequence shown here is derived from an EMBL/GenBank/DDBJ whole genome shotgun (WGS) entry which is preliminary data.</text>
</comment>
<dbReference type="EMBL" id="JXQB01000001">
    <property type="protein sequence ID" value="KIM13766.1"/>
    <property type="molecule type" value="Genomic_DNA"/>
</dbReference>